<dbReference type="EMBL" id="SCHB01000231">
    <property type="protein sequence ID" value="TBW68267.1"/>
    <property type="molecule type" value="Genomic_DNA"/>
</dbReference>
<name>A0A4Q9W0H3_STALU</name>
<evidence type="ECO:0000256" key="2">
    <source>
        <dbReference type="ARBA" id="ARBA00022692"/>
    </source>
</evidence>
<evidence type="ECO:0000313" key="5">
    <source>
        <dbReference type="EMBL" id="TBW68267.1"/>
    </source>
</evidence>
<dbReference type="PANTHER" id="PTHR43077">
    <property type="entry name" value="TRANSPORT PERMEASE YVFS-RELATED"/>
    <property type="match status" value="1"/>
</dbReference>
<comment type="subcellular location">
    <subcellularLocation>
        <location evidence="1">Membrane</location>
        <topology evidence="1">Multi-pass membrane protein</topology>
    </subcellularLocation>
</comment>
<dbReference type="Gene3D" id="3.40.1710.10">
    <property type="entry name" value="abc type-2 transporter like domain"/>
    <property type="match status" value="1"/>
</dbReference>
<feature type="non-terminal residue" evidence="5">
    <location>
        <position position="141"/>
    </location>
</feature>
<sequence length="141" mass="15852">MSREKADHEIKMGKYYAGIYIPKKFTHEITGTLRKHPQKADIDFKVNQKINAVAAKLTDTGSSFVIDKANKQFNKTVATALLSEANKVGLSIEDNVPTINKIKSAVYQANNSLPKINQFADKIIELNKHQDDLDAYANQFR</sequence>
<keyword evidence="2" id="KW-0812">Transmembrane</keyword>
<evidence type="ECO:0000256" key="3">
    <source>
        <dbReference type="ARBA" id="ARBA00022989"/>
    </source>
</evidence>
<keyword evidence="4" id="KW-0472">Membrane</keyword>
<gene>
    <name evidence="5" type="ORF">EQ812_13600</name>
</gene>
<organism evidence="5 6">
    <name type="scientific">Staphylococcus lugdunensis</name>
    <dbReference type="NCBI Taxonomy" id="28035"/>
    <lineage>
        <taxon>Bacteria</taxon>
        <taxon>Bacillati</taxon>
        <taxon>Bacillota</taxon>
        <taxon>Bacilli</taxon>
        <taxon>Bacillales</taxon>
        <taxon>Staphylococcaceae</taxon>
        <taxon>Staphylococcus</taxon>
    </lineage>
</organism>
<evidence type="ECO:0000313" key="6">
    <source>
        <dbReference type="Proteomes" id="UP000293637"/>
    </source>
</evidence>
<dbReference type="InterPro" id="IPR051328">
    <property type="entry name" value="T7SS_ABC-Transporter"/>
</dbReference>
<protein>
    <submittedName>
        <fullName evidence="5">Phage infection protein</fullName>
    </submittedName>
</protein>
<evidence type="ECO:0000256" key="4">
    <source>
        <dbReference type="ARBA" id="ARBA00023136"/>
    </source>
</evidence>
<proteinExistence type="predicted"/>
<dbReference type="AlphaFoldDB" id="A0A4Q9W0H3"/>
<reference evidence="5 6" key="1">
    <citation type="journal article" date="2019" name="Sci. Transl. Med.">
        <title>Quorum sensing between bacterial species on the skin protects against epidermal injury in atopic dermatitis.</title>
        <authorList>
            <person name="Williams M.R."/>
        </authorList>
    </citation>
    <scope>NUCLEOTIDE SEQUENCE [LARGE SCALE GENOMIC DNA]</scope>
    <source>
        <strain evidence="5 6">E7</strain>
    </source>
</reference>
<dbReference type="Proteomes" id="UP000293637">
    <property type="component" value="Unassembled WGS sequence"/>
</dbReference>
<dbReference type="GO" id="GO:0016020">
    <property type="term" value="C:membrane"/>
    <property type="evidence" value="ECO:0007669"/>
    <property type="project" value="UniProtKB-SubCell"/>
</dbReference>
<accession>A0A4Q9W0H3</accession>
<dbReference type="PANTHER" id="PTHR43077:SF10">
    <property type="entry name" value="TRANSPORT PERMEASE PROTEIN"/>
    <property type="match status" value="1"/>
</dbReference>
<keyword evidence="3" id="KW-1133">Transmembrane helix</keyword>
<evidence type="ECO:0000256" key="1">
    <source>
        <dbReference type="ARBA" id="ARBA00004141"/>
    </source>
</evidence>
<comment type="caution">
    <text evidence="5">The sequence shown here is derived from an EMBL/GenBank/DDBJ whole genome shotgun (WGS) entry which is preliminary data.</text>
</comment>